<protein>
    <submittedName>
        <fullName evidence="2">Uncharacterized protein</fullName>
    </submittedName>
</protein>
<dbReference type="EMBL" id="CP007474">
    <property type="protein sequence ID" value="AHX04333.1"/>
    <property type="molecule type" value="Genomic_DNA"/>
</dbReference>
<proteinExistence type="predicted"/>
<dbReference type="HOGENOM" id="CLU_1989126_0_0_5"/>
<dbReference type="Pfam" id="PF12027">
    <property type="entry name" value="DUF3514"/>
    <property type="match status" value="1"/>
</dbReference>
<dbReference type="Proteomes" id="UP000023762">
    <property type="component" value="Chromosome"/>
</dbReference>
<dbReference type="OrthoDB" id="7163364at2"/>
<accession>X5GIQ8</accession>
<dbReference type="AlphaFoldDB" id="X5GIQ8"/>
<keyword evidence="1" id="KW-0812">Transmembrane</keyword>
<organism evidence="2 3">
    <name type="scientific">Ehrlichia japonica</name>
    <dbReference type="NCBI Taxonomy" id="391036"/>
    <lineage>
        <taxon>Bacteria</taxon>
        <taxon>Pseudomonadati</taxon>
        <taxon>Pseudomonadota</taxon>
        <taxon>Alphaproteobacteria</taxon>
        <taxon>Rickettsiales</taxon>
        <taxon>Anaplasmataceae</taxon>
        <taxon>Ehrlichia</taxon>
    </lineage>
</organism>
<feature type="transmembrane region" description="Helical" evidence="1">
    <location>
        <begin position="103"/>
        <end position="124"/>
    </location>
</feature>
<keyword evidence="1" id="KW-1133">Transmembrane helix</keyword>
<evidence type="ECO:0000313" key="3">
    <source>
        <dbReference type="Proteomes" id="UP000023762"/>
    </source>
</evidence>
<keyword evidence="3" id="KW-1185">Reference proteome</keyword>
<dbReference type="RefSeq" id="WP_044195600.1">
    <property type="nucleotide sequence ID" value="NZ_CP007474.1"/>
</dbReference>
<sequence>MALSFMVNVFDVHENKQVMLKSEYKCFFVGRRVTENLPLCAFVIKLGALEHMLTRFYQACVYNSVKYCASHFDNQKLVDSMIIKLRAASHSQLISPLTRPSTIFYNYVSFLNIKLLISCILVSFM</sequence>
<dbReference type="STRING" id="391036.EHF_0944"/>
<evidence type="ECO:0000313" key="2">
    <source>
        <dbReference type="EMBL" id="AHX04333.1"/>
    </source>
</evidence>
<keyword evidence="1" id="KW-0472">Membrane</keyword>
<name>X5GIQ8_9RICK</name>
<gene>
    <name evidence="2" type="ORF">EHF_0944</name>
</gene>
<reference evidence="2 3" key="1">
    <citation type="submission" date="2014-03" db="EMBL/GenBank/DDBJ databases">
        <title>Sequencing and Comparison of Genomes and Transcriptome Profiles of Human Ehrlichiosis Agents.</title>
        <authorList>
            <person name="Lin M."/>
            <person name="Daugherty S.C."/>
            <person name="Nagaraj S."/>
            <person name="Cheng Z."/>
            <person name="Xiong Q."/>
            <person name="Lin F.-Y."/>
            <person name="Sengamalay N."/>
            <person name="Ott S."/>
            <person name="Godinez A."/>
            <person name="Tallon L.J."/>
            <person name="Sadzewicz L."/>
            <person name="Fraser C.M."/>
            <person name="Dunning Hotopp J.C."/>
            <person name="Rikihisa Y."/>
        </authorList>
    </citation>
    <scope>NUCLEOTIDE SEQUENCE [LARGE SCALE GENOMIC DNA]</scope>
    <source>
        <strain evidence="2 3">HF</strain>
    </source>
</reference>
<dbReference type="KEGG" id="ehh:EHF_0944"/>
<evidence type="ECO:0000256" key="1">
    <source>
        <dbReference type="SAM" id="Phobius"/>
    </source>
</evidence>
<dbReference type="InterPro" id="IPR021902">
    <property type="entry name" value="DUF3514"/>
</dbReference>